<accession>A0A6J4M6N0</accession>
<reference evidence="2" key="1">
    <citation type="submission" date="2020-02" db="EMBL/GenBank/DDBJ databases">
        <authorList>
            <person name="Meier V. D."/>
        </authorList>
    </citation>
    <scope>NUCLEOTIDE SEQUENCE</scope>
    <source>
        <strain evidence="2">AVDCRST_MAG68</strain>
    </source>
</reference>
<name>A0A6J4M6N0_9BACT</name>
<dbReference type="AlphaFoldDB" id="A0A6J4M6N0"/>
<dbReference type="EMBL" id="CADCTW010000174">
    <property type="protein sequence ID" value="CAA9351646.1"/>
    <property type="molecule type" value="Genomic_DNA"/>
</dbReference>
<evidence type="ECO:0000256" key="1">
    <source>
        <dbReference type="SAM" id="MobiDB-lite"/>
    </source>
</evidence>
<feature type="non-terminal residue" evidence="2">
    <location>
        <position position="1"/>
    </location>
</feature>
<gene>
    <name evidence="2" type="ORF">AVDCRST_MAG68-3664</name>
</gene>
<protein>
    <submittedName>
        <fullName evidence="2">Uncharacterized protein</fullName>
    </submittedName>
</protein>
<organism evidence="2">
    <name type="scientific">uncultured Gemmatimonadota bacterium</name>
    <dbReference type="NCBI Taxonomy" id="203437"/>
    <lineage>
        <taxon>Bacteria</taxon>
        <taxon>Pseudomonadati</taxon>
        <taxon>Gemmatimonadota</taxon>
        <taxon>environmental samples</taxon>
    </lineage>
</organism>
<feature type="compositionally biased region" description="Basic residues" evidence="1">
    <location>
        <begin position="21"/>
        <end position="31"/>
    </location>
</feature>
<feature type="non-terminal residue" evidence="2">
    <location>
        <position position="76"/>
    </location>
</feature>
<sequence>WRWNAGRSVQQALSQSGASIFRRRVPIRHPPHPSSGRSTSPSATAPADQRTGVYDYHIELLAVYVTCSPLLVQLFS</sequence>
<proteinExistence type="predicted"/>
<feature type="region of interest" description="Disordered" evidence="1">
    <location>
        <begin position="15"/>
        <end position="48"/>
    </location>
</feature>
<evidence type="ECO:0000313" key="2">
    <source>
        <dbReference type="EMBL" id="CAA9351646.1"/>
    </source>
</evidence>